<organism evidence="2">
    <name type="scientific">hydrothermal vent metagenome</name>
    <dbReference type="NCBI Taxonomy" id="652676"/>
    <lineage>
        <taxon>unclassified sequences</taxon>
        <taxon>metagenomes</taxon>
        <taxon>ecological metagenomes</taxon>
    </lineage>
</organism>
<gene>
    <name evidence="2" type="ORF">MNBD_PLANCTO03-546</name>
</gene>
<feature type="region of interest" description="Disordered" evidence="1">
    <location>
        <begin position="139"/>
        <end position="164"/>
    </location>
</feature>
<sequence>MRCGTSTADIWPRRCPATTRLNTALQHHSGAGVLRHGPCKHDVSARGLFRALCIHVFRTPTLRLCEAPDRAGGLLGALDPTLRLPAQPQCRRPAPDHGLTTGKRMTHDALMTLPLRLGIHRLAIDGECCSDASGLSTLEKHRRRQQPPHQPAARPQGGCGHDPELRIRDRQRLGWCRAVGGCNSGTGQRTYRK</sequence>
<reference evidence="2" key="1">
    <citation type="submission" date="2018-06" db="EMBL/GenBank/DDBJ databases">
        <authorList>
            <person name="Zhirakovskaya E."/>
        </authorList>
    </citation>
    <scope>NUCLEOTIDE SEQUENCE</scope>
</reference>
<protein>
    <submittedName>
        <fullName evidence="2">Uncharacterized protein</fullName>
    </submittedName>
</protein>
<dbReference type="EMBL" id="UOGK01000084">
    <property type="protein sequence ID" value="VAX36910.1"/>
    <property type="molecule type" value="Genomic_DNA"/>
</dbReference>
<evidence type="ECO:0000313" key="2">
    <source>
        <dbReference type="EMBL" id="VAX36910.1"/>
    </source>
</evidence>
<name>A0A3B1DPI0_9ZZZZ</name>
<proteinExistence type="predicted"/>
<evidence type="ECO:0000256" key="1">
    <source>
        <dbReference type="SAM" id="MobiDB-lite"/>
    </source>
</evidence>
<dbReference type="AlphaFoldDB" id="A0A3B1DPI0"/>
<accession>A0A3B1DPI0</accession>